<dbReference type="InterPro" id="IPR005467">
    <property type="entry name" value="His_kinase_dom"/>
</dbReference>
<evidence type="ECO:0000256" key="3">
    <source>
        <dbReference type="ARBA" id="ARBA00022679"/>
    </source>
</evidence>
<dbReference type="Pfam" id="PF02518">
    <property type="entry name" value="HATPase_c"/>
    <property type="match status" value="1"/>
</dbReference>
<dbReference type="SUPFAM" id="SSF55874">
    <property type="entry name" value="ATPase domain of HSP90 chaperone/DNA topoisomerase II/histidine kinase"/>
    <property type="match status" value="1"/>
</dbReference>
<dbReference type="InterPro" id="IPR036890">
    <property type="entry name" value="HATPase_C_sf"/>
</dbReference>
<evidence type="ECO:0000256" key="1">
    <source>
        <dbReference type="ARBA" id="ARBA00000085"/>
    </source>
</evidence>
<reference evidence="8" key="1">
    <citation type="submission" date="2021-08" db="EMBL/GenBank/DDBJ databases">
        <title>Prevotella lacticifex sp. nov., isolated from rumen of cow.</title>
        <authorList>
            <person name="Shinkai T."/>
            <person name="Ikeyama N."/>
            <person name="Kumagai M."/>
            <person name="Ohmori H."/>
            <person name="Sakamoto M."/>
            <person name="Ohkuma M."/>
            <person name="Mitsumori M."/>
        </authorList>
    </citation>
    <scope>NUCLEOTIDE SEQUENCE</scope>
    <source>
        <strain evidence="8">DSM 11371</strain>
    </source>
</reference>
<evidence type="ECO:0000256" key="2">
    <source>
        <dbReference type="ARBA" id="ARBA00012438"/>
    </source>
</evidence>
<organism evidence="8 9">
    <name type="scientific">Segatella bryantii</name>
    <name type="common">Prevotella bryantii</name>
    <dbReference type="NCBI Taxonomy" id="77095"/>
    <lineage>
        <taxon>Bacteria</taxon>
        <taxon>Pseudomonadati</taxon>
        <taxon>Bacteroidota</taxon>
        <taxon>Bacteroidia</taxon>
        <taxon>Bacteroidales</taxon>
        <taxon>Prevotellaceae</taxon>
        <taxon>Segatella</taxon>
    </lineage>
</organism>
<evidence type="ECO:0000256" key="6">
    <source>
        <dbReference type="SAM" id="Phobius"/>
    </source>
</evidence>
<evidence type="ECO:0000259" key="7">
    <source>
        <dbReference type="PROSITE" id="PS50109"/>
    </source>
</evidence>
<dbReference type="Pfam" id="PF17140">
    <property type="entry name" value="DUF5113"/>
    <property type="match status" value="2"/>
</dbReference>
<keyword evidence="6" id="KW-0472">Membrane</keyword>
<evidence type="ECO:0000256" key="5">
    <source>
        <dbReference type="ARBA" id="ARBA00023012"/>
    </source>
</evidence>
<dbReference type="AlphaFoldDB" id="A0AA37MIK6"/>
<dbReference type="SMART" id="SM00387">
    <property type="entry name" value="HATPase_c"/>
    <property type="match status" value="1"/>
</dbReference>
<dbReference type="InterPro" id="IPR003594">
    <property type="entry name" value="HATPase_dom"/>
</dbReference>
<keyword evidence="6" id="KW-0812">Transmembrane</keyword>
<dbReference type="PANTHER" id="PTHR43711">
    <property type="entry name" value="TWO-COMPONENT HISTIDINE KINASE"/>
    <property type="match status" value="1"/>
</dbReference>
<proteinExistence type="predicted"/>
<dbReference type="EMBL" id="BPTR01000001">
    <property type="protein sequence ID" value="GJG27026.1"/>
    <property type="molecule type" value="Genomic_DNA"/>
</dbReference>
<dbReference type="Gene3D" id="1.25.40.10">
    <property type="entry name" value="Tetratricopeptide repeat domain"/>
    <property type="match status" value="1"/>
</dbReference>
<dbReference type="RefSeq" id="WP_074803080.1">
    <property type="nucleotide sequence ID" value="NZ_BPTR01000001.1"/>
</dbReference>
<feature type="transmembrane region" description="Helical" evidence="6">
    <location>
        <begin position="861"/>
        <end position="881"/>
    </location>
</feature>
<dbReference type="InterPro" id="IPR050736">
    <property type="entry name" value="Sensor_HK_Regulatory"/>
</dbReference>
<dbReference type="PANTHER" id="PTHR43711:SF31">
    <property type="entry name" value="HISTIDINE KINASE"/>
    <property type="match status" value="1"/>
</dbReference>
<sequence>MMALSFLISACSPKHKNEIDKLNSISYAYHYLNLDSARSIAYRAYMMSLDEGYDDGKAEALNNMAFVSIARMRYANASKLLLEASSADNQVELLISDILNMRLCQRQSHNKDFYVYQERALERMSRIQEEIDLLTARQKFRFRYAKSEFHIVAATYYYYVGQHRPFIAELKKINPDDIAKDTAQYLSYLYNMGAGDAIEGTSHQTIIQKEFEYLLLCYAMAGDRYPFWRANSLQSLSEHLLDVNDRKFLIKNNLQSIKYLNVQDVSYDLLPVNLAKRSLKIFRSFGDVYQISGAYRTLASCYWSIGDNRSSILCLENALSRNSAIFKAPDLVASIREQLSVVYSAIDDKPNSDRNRNIYLDLQEQTRQDRQLEARAEKLKSSVVWLNIMIIGVVIMIVFLVGLLAIFDKMRQSKLAATSLDSLLSPLREWKAKNDVCVEELKEKYEEIQENYAISQLHLLDSKKQNIEQRAKISLVNSVLPFIDRMIHEVERLSKNEESDDVKELRYQYISELLDTINRYNNILTQWIQLRQGRLSLHIESFSLQTLFDIINKGQMKFNTKEVTLNVKPTNAVVKADKTLTLFMINTLADNSCKFTSQGGKVSIEAIEGNDYVEISISDTGCGMTHDQVEHVFDHKPIKDEKRTGLQYKSHGFGLMNCKGIIEKYKKVSQLFSVCTISAESELGKGSRFSFRLPKGVVRFVLALFISSFAVEVHANLSKIPEDPYPITHPYLLKANVYADKCYESNKRGTYEQTLRYADSARYLINQYYYTIYPRGKDVMTATETTVIPAEIKWYNEKLKTSYAIILDIRNESAVAALALHHWDIYRYNNNVYTQLFRLRSSDNTLRTYVKRMQISENNKMVAIILLVLLLLAILLAYYLLYYRHFLYYRFYLERVNLMNDILLSEDSDKKKLLRIKQLWQKHFNPSHNRIGQSATLVHVVKQIEKALKESIQLDDKYRTNLELASDEVHRVEFENAKLHVSNSILDNCLSSLKHETMYYPSRIMQLIDVDKRNLSGIRELVDYYKELYVLLSAQAMRQIHAITMRCQPVSIYGATVLGDPDMLHYLFDILKKAGKQKSLHVSVAKTDRDYVVYRVLWSDVLLTEEQCRNLFTPMTENIQLMICRQIIRDIGEVTNSRGCGIQAHLDNHNVVIDIVITKAKDKDGKF</sequence>
<protein>
    <recommendedName>
        <fullName evidence="2">histidine kinase</fullName>
        <ecNumber evidence="2">2.7.13.3</ecNumber>
    </recommendedName>
</protein>
<dbReference type="InterPro" id="IPR033406">
    <property type="entry name" value="DUF5113"/>
</dbReference>
<keyword evidence="6" id="KW-1133">Transmembrane helix</keyword>
<evidence type="ECO:0000256" key="4">
    <source>
        <dbReference type="ARBA" id="ARBA00022777"/>
    </source>
</evidence>
<dbReference type="Gene3D" id="3.30.565.10">
    <property type="entry name" value="Histidine kinase-like ATPase, C-terminal domain"/>
    <property type="match status" value="1"/>
</dbReference>
<comment type="catalytic activity">
    <reaction evidence="1">
        <text>ATP + protein L-histidine = ADP + protein N-phospho-L-histidine.</text>
        <dbReference type="EC" id="2.7.13.3"/>
    </reaction>
</comment>
<dbReference type="GO" id="GO:0004673">
    <property type="term" value="F:protein histidine kinase activity"/>
    <property type="evidence" value="ECO:0007669"/>
    <property type="project" value="UniProtKB-EC"/>
</dbReference>
<feature type="domain" description="Histidine kinase" evidence="7">
    <location>
        <begin position="474"/>
        <end position="697"/>
    </location>
</feature>
<dbReference type="PROSITE" id="PS50109">
    <property type="entry name" value="HIS_KIN"/>
    <property type="match status" value="1"/>
</dbReference>
<name>A0AA37MIK6_SEGBR</name>
<dbReference type="EC" id="2.7.13.3" evidence="2"/>
<gene>
    <name evidence="8" type="ORF">PRRU23_07260</name>
</gene>
<evidence type="ECO:0000313" key="9">
    <source>
        <dbReference type="Proteomes" id="UP000887043"/>
    </source>
</evidence>
<dbReference type="Proteomes" id="UP000887043">
    <property type="component" value="Unassembled WGS sequence"/>
</dbReference>
<dbReference type="GO" id="GO:0000160">
    <property type="term" value="P:phosphorelay signal transduction system"/>
    <property type="evidence" value="ECO:0007669"/>
    <property type="project" value="UniProtKB-KW"/>
</dbReference>
<accession>A0AA37MIK6</accession>
<dbReference type="InterPro" id="IPR011990">
    <property type="entry name" value="TPR-like_helical_dom_sf"/>
</dbReference>
<dbReference type="Pfam" id="PF17139">
    <property type="entry name" value="DUF5112"/>
    <property type="match status" value="1"/>
</dbReference>
<comment type="caution">
    <text evidence="8">The sequence shown here is derived from an EMBL/GenBank/DDBJ whole genome shotgun (WGS) entry which is preliminary data.</text>
</comment>
<keyword evidence="3" id="KW-0808">Transferase</keyword>
<evidence type="ECO:0000313" key="8">
    <source>
        <dbReference type="EMBL" id="GJG27026.1"/>
    </source>
</evidence>
<dbReference type="InterPro" id="IPR033405">
    <property type="entry name" value="DUF5112"/>
</dbReference>
<keyword evidence="5" id="KW-0902">Two-component regulatory system</keyword>
<feature type="transmembrane region" description="Helical" evidence="6">
    <location>
        <begin position="384"/>
        <end position="407"/>
    </location>
</feature>
<keyword evidence="4" id="KW-0418">Kinase</keyword>